<gene>
    <name evidence="5 8" type="primary">rplX</name>
    <name evidence="8" type="ORF">QBE51_07650</name>
</gene>
<evidence type="ECO:0000256" key="1">
    <source>
        <dbReference type="ARBA" id="ARBA00010618"/>
    </source>
</evidence>
<dbReference type="SMART" id="SM00739">
    <property type="entry name" value="KOW"/>
    <property type="match status" value="1"/>
</dbReference>
<dbReference type="InterPro" id="IPR005825">
    <property type="entry name" value="Ribosomal_uL24_CS"/>
</dbReference>
<dbReference type="InterPro" id="IPR041988">
    <property type="entry name" value="Ribosomal_uL24_KOW"/>
</dbReference>
<comment type="function">
    <text evidence="5">One of the proteins that surrounds the polypeptide exit tunnel on the outside of the subunit.</text>
</comment>
<dbReference type="PANTHER" id="PTHR12903">
    <property type="entry name" value="MITOCHONDRIAL RIBOSOMAL PROTEIN L24"/>
    <property type="match status" value="1"/>
</dbReference>
<dbReference type="InterPro" id="IPR008991">
    <property type="entry name" value="Translation_prot_SH3-like_sf"/>
</dbReference>
<keyword evidence="9" id="KW-1185">Reference proteome</keyword>
<dbReference type="InterPro" id="IPR005824">
    <property type="entry name" value="KOW"/>
</dbReference>
<evidence type="ECO:0000256" key="2">
    <source>
        <dbReference type="ARBA" id="ARBA00022980"/>
    </source>
</evidence>
<dbReference type="CDD" id="cd06089">
    <property type="entry name" value="KOW_RPL26"/>
    <property type="match status" value="1"/>
</dbReference>
<dbReference type="Pfam" id="PF00467">
    <property type="entry name" value="KOW"/>
    <property type="match status" value="1"/>
</dbReference>
<protein>
    <recommendedName>
        <fullName evidence="4 5">Large ribosomal subunit protein uL24</fullName>
    </recommendedName>
</protein>
<dbReference type="PROSITE" id="PS01108">
    <property type="entry name" value="RIBOSOMAL_L24"/>
    <property type="match status" value="1"/>
</dbReference>
<keyword evidence="3 5" id="KW-0687">Ribonucleoprotein</keyword>
<dbReference type="Proteomes" id="UP001486565">
    <property type="component" value="Chromosome"/>
</dbReference>
<dbReference type="EMBL" id="CP121687">
    <property type="protein sequence ID" value="WZL68705.1"/>
    <property type="molecule type" value="Genomic_DNA"/>
</dbReference>
<dbReference type="HAMAP" id="MF_01326_B">
    <property type="entry name" value="Ribosomal_uL24_B"/>
    <property type="match status" value="1"/>
</dbReference>
<evidence type="ECO:0000256" key="5">
    <source>
        <dbReference type="HAMAP-Rule" id="MF_01326"/>
    </source>
</evidence>
<evidence type="ECO:0000313" key="9">
    <source>
        <dbReference type="Proteomes" id="UP001486565"/>
    </source>
</evidence>
<accession>A0ABZ2Y0J6</accession>
<evidence type="ECO:0000256" key="4">
    <source>
        <dbReference type="ARBA" id="ARBA00035206"/>
    </source>
</evidence>
<comment type="subunit">
    <text evidence="5">Part of the 50S ribosomal subunit.</text>
</comment>
<feature type="domain" description="KOW" evidence="7">
    <location>
        <begin position="4"/>
        <end position="31"/>
    </location>
</feature>
<sequence length="109" mass="12126">MKIRLKKGDTVRVITGKDAGKEGKILQVDRKNGRVIVEGVNMITKHKKANPMGQGGIIHQEAPIHISNVMYLHNGKTTRLGVKVVMEERNGRQKAVRYRVAKSTGEVID</sequence>
<dbReference type="Pfam" id="PF17136">
    <property type="entry name" value="ribosomal_L24"/>
    <property type="match status" value="1"/>
</dbReference>
<evidence type="ECO:0000259" key="7">
    <source>
        <dbReference type="SMART" id="SM00739"/>
    </source>
</evidence>
<keyword evidence="2 5" id="KW-0689">Ribosomal protein</keyword>
<dbReference type="Gene3D" id="2.30.30.30">
    <property type="match status" value="1"/>
</dbReference>
<comment type="function">
    <text evidence="5">One of two assembly initiator proteins, it binds directly to the 5'-end of the 23S rRNA, where it nucleates assembly of the 50S subunit.</text>
</comment>
<evidence type="ECO:0000256" key="3">
    <source>
        <dbReference type="ARBA" id="ARBA00023274"/>
    </source>
</evidence>
<dbReference type="NCBIfam" id="TIGR01079">
    <property type="entry name" value="rplX_bact"/>
    <property type="match status" value="1"/>
</dbReference>
<keyword evidence="5" id="KW-0694">RNA-binding</keyword>
<keyword evidence="5" id="KW-0699">rRNA-binding</keyword>
<dbReference type="InterPro" id="IPR057264">
    <property type="entry name" value="Ribosomal_uL24_C"/>
</dbReference>
<name>A0ABZ2Y0J6_9FIRM</name>
<dbReference type="InterPro" id="IPR003256">
    <property type="entry name" value="Ribosomal_uL24"/>
</dbReference>
<reference evidence="8 9" key="1">
    <citation type="submission" date="2023-03" db="EMBL/GenBank/DDBJ databases">
        <title>Novel Species.</title>
        <authorList>
            <person name="Ma S."/>
        </authorList>
    </citation>
    <scope>NUCLEOTIDE SEQUENCE [LARGE SCALE GENOMIC DNA]</scope>
    <source>
        <strain evidence="8 9">LIND6LT2</strain>
    </source>
</reference>
<organism evidence="8 9">
    <name type="scientific">Defluviitalea saccharophila</name>
    <dbReference type="NCBI Taxonomy" id="879970"/>
    <lineage>
        <taxon>Bacteria</taxon>
        <taxon>Bacillati</taxon>
        <taxon>Bacillota</taxon>
        <taxon>Clostridia</taxon>
        <taxon>Lachnospirales</taxon>
        <taxon>Defluviitaleaceae</taxon>
        <taxon>Defluviitalea</taxon>
    </lineage>
</organism>
<proteinExistence type="inferred from homology"/>
<evidence type="ECO:0000256" key="6">
    <source>
        <dbReference type="RuleBase" id="RU003477"/>
    </source>
</evidence>
<evidence type="ECO:0000313" key="8">
    <source>
        <dbReference type="EMBL" id="WZL68705.1"/>
    </source>
</evidence>
<dbReference type="InterPro" id="IPR014722">
    <property type="entry name" value="Rib_uL2_dom2"/>
</dbReference>
<dbReference type="GO" id="GO:0005840">
    <property type="term" value="C:ribosome"/>
    <property type="evidence" value="ECO:0007669"/>
    <property type="project" value="UniProtKB-KW"/>
</dbReference>
<comment type="similarity">
    <text evidence="1 5 6">Belongs to the universal ribosomal protein uL24 family.</text>
</comment>
<dbReference type="SUPFAM" id="SSF50104">
    <property type="entry name" value="Translation proteins SH3-like domain"/>
    <property type="match status" value="1"/>
</dbReference>